<evidence type="ECO:0000256" key="1">
    <source>
        <dbReference type="ARBA" id="ARBA00006759"/>
    </source>
</evidence>
<dbReference type="CDD" id="cd07722">
    <property type="entry name" value="LACTB2-like_MBL-fold"/>
    <property type="match status" value="1"/>
</dbReference>
<dbReference type="Pfam" id="PF00753">
    <property type="entry name" value="Lactamase_B"/>
    <property type="match status" value="1"/>
</dbReference>
<evidence type="ECO:0000256" key="3">
    <source>
        <dbReference type="ARBA" id="ARBA00022801"/>
    </source>
</evidence>
<dbReference type="GO" id="GO:0005759">
    <property type="term" value="C:mitochondrial matrix"/>
    <property type="evidence" value="ECO:0007669"/>
    <property type="project" value="TreeGrafter"/>
</dbReference>
<evidence type="ECO:0000313" key="8">
    <source>
        <dbReference type="WBParaSite" id="ACRNAN_scaffold12258.g24124.t1"/>
    </source>
</evidence>
<evidence type="ECO:0000256" key="2">
    <source>
        <dbReference type="ARBA" id="ARBA00022723"/>
    </source>
</evidence>
<feature type="domain" description="Metallo-beta-lactamase" evidence="6">
    <location>
        <begin position="62"/>
        <end position="224"/>
    </location>
</feature>
<protein>
    <recommendedName>
        <fullName evidence="5">Beta-lactamase-like protein 2 homolog</fullName>
    </recommendedName>
</protein>
<accession>A0A914CLZ0</accession>
<dbReference type="InterPro" id="IPR036866">
    <property type="entry name" value="RibonucZ/Hydroxyglut_hydro"/>
</dbReference>
<dbReference type="GO" id="GO:0046872">
    <property type="term" value="F:metal ion binding"/>
    <property type="evidence" value="ECO:0007669"/>
    <property type="project" value="UniProtKB-KW"/>
</dbReference>
<dbReference type="Gene3D" id="3.60.15.10">
    <property type="entry name" value="Ribonuclease Z/Hydroxyacylglutathione hydrolase-like"/>
    <property type="match status" value="1"/>
</dbReference>
<dbReference type="InterPro" id="IPR001279">
    <property type="entry name" value="Metallo-B-lactamas"/>
</dbReference>
<dbReference type="AlphaFoldDB" id="A0A914CLZ0"/>
<dbReference type="InterPro" id="IPR036388">
    <property type="entry name" value="WH-like_DNA-bd_sf"/>
</dbReference>
<keyword evidence="4" id="KW-0862">Zinc</keyword>
<dbReference type="GO" id="GO:0016787">
    <property type="term" value="F:hydrolase activity"/>
    <property type="evidence" value="ECO:0007669"/>
    <property type="project" value="UniProtKB-KW"/>
</dbReference>
<evidence type="ECO:0000256" key="4">
    <source>
        <dbReference type="ARBA" id="ARBA00022833"/>
    </source>
</evidence>
<proteinExistence type="inferred from homology"/>
<sequence>MTLMSLWRNPTDYLLSTIAYFGSKVFKMSSGSNLSHIEPISQLSPLVTRVLGQNPGPYTLQGTNTYLVGSGKNKILIDTGEPNITKYTENLKLALCENSIQCIIATHYHHDHVGGIPDVRKLVHTDIPVYKIRIGDEDHKEDTSLYHYVEDGHEFSTEGATLKIVYTPGHTTDHAAILLKEEHAIFSGDCILGEGTTIFSCLHTYMKSLSRLLELRPSKIYPGHGPVIEKPNEKIEDYIKHRNQREAQILEVLSDGNPITGMDIVNRVYQDIPFSVKFGALMNVKQHLKKLEKDKKVQEVETDLYQIVS</sequence>
<dbReference type="SMART" id="SM00849">
    <property type="entry name" value="Lactamase_B"/>
    <property type="match status" value="1"/>
</dbReference>
<organism evidence="7 8">
    <name type="scientific">Acrobeloides nanus</name>
    <dbReference type="NCBI Taxonomy" id="290746"/>
    <lineage>
        <taxon>Eukaryota</taxon>
        <taxon>Metazoa</taxon>
        <taxon>Ecdysozoa</taxon>
        <taxon>Nematoda</taxon>
        <taxon>Chromadorea</taxon>
        <taxon>Rhabditida</taxon>
        <taxon>Tylenchina</taxon>
        <taxon>Cephalobomorpha</taxon>
        <taxon>Cephaloboidea</taxon>
        <taxon>Cephalobidae</taxon>
        <taxon>Acrobeloides</taxon>
    </lineage>
</organism>
<dbReference type="GO" id="GO:0003727">
    <property type="term" value="F:single-stranded RNA binding"/>
    <property type="evidence" value="ECO:0007669"/>
    <property type="project" value="TreeGrafter"/>
</dbReference>
<evidence type="ECO:0000313" key="7">
    <source>
        <dbReference type="Proteomes" id="UP000887540"/>
    </source>
</evidence>
<comment type="similarity">
    <text evidence="1">Belongs to the metallo-beta-lactamase superfamily. Glyoxalase II family.</text>
</comment>
<dbReference type="Pfam" id="PF17778">
    <property type="entry name" value="WHD_BLACT"/>
    <property type="match status" value="1"/>
</dbReference>
<evidence type="ECO:0000259" key="6">
    <source>
        <dbReference type="SMART" id="SM00849"/>
    </source>
</evidence>
<dbReference type="FunFam" id="3.60.15.10:FF:000017">
    <property type="entry name" value="Lactamase beta 2"/>
    <property type="match status" value="1"/>
</dbReference>
<dbReference type="InterPro" id="IPR047921">
    <property type="entry name" value="LACTB2-like_MBL-fold"/>
</dbReference>
<keyword evidence="3" id="KW-0378">Hydrolase</keyword>
<dbReference type="WBParaSite" id="ACRNAN_scaffold12258.g24124.t1">
    <property type="protein sequence ID" value="ACRNAN_scaffold12258.g24124.t1"/>
    <property type="gene ID" value="ACRNAN_scaffold12258.g24124"/>
</dbReference>
<dbReference type="PANTHER" id="PTHR23131:SF0">
    <property type="entry name" value="ENDORIBONUCLEASE LACTB2"/>
    <property type="match status" value="1"/>
</dbReference>
<dbReference type="Gene3D" id="1.10.10.10">
    <property type="entry name" value="Winged helix-like DNA-binding domain superfamily/Winged helix DNA-binding domain"/>
    <property type="match status" value="1"/>
</dbReference>
<dbReference type="GO" id="GO:0004521">
    <property type="term" value="F:RNA endonuclease activity"/>
    <property type="evidence" value="ECO:0007669"/>
    <property type="project" value="TreeGrafter"/>
</dbReference>
<dbReference type="PANTHER" id="PTHR23131">
    <property type="entry name" value="ENDORIBONUCLEASE LACTB2"/>
    <property type="match status" value="1"/>
</dbReference>
<keyword evidence="2" id="KW-0479">Metal-binding</keyword>
<keyword evidence="7" id="KW-1185">Reference proteome</keyword>
<evidence type="ECO:0000256" key="5">
    <source>
        <dbReference type="ARBA" id="ARBA00069358"/>
    </source>
</evidence>
<dbReference type="SUPFAM" id="SSF56281">
    <property type="entry name" value="Metallo-hydrolase/oxidoreductase"/>
    <property type="match status" value="1"/>
</dbReference>
<name>A0A914CLZ0_9BILA</name>
<dbReference type="Proteomes" id="UP000887540">
    <property type="component" value="Unplaced"/>
</dbReference>
<reference evidence="8" key="1">
    <citation type="submission" date="2022-11" db="UniProtKB">
        <authorList>
            <consortium name="WormBaseParasite"/>
        </authorList>
    </citation>
    <scope>IDENTIFICATION</scope>
</reference>
<dbReference type="InterPro" id="IPR050662">
    <property type="entry name" value="Sec-metab_biosynth-thioest"/>
</dbReference>
<dbReference type="InterPro" id="IPR041516">
    <property type="entry name" value="LACTB2_WH"/>
</dbReference>